<evidence type="ECO:0000256" key="1">
    <source>
        <dbReference type="SAM" id="MobiDB-lite"/>
    </source>
</evidence>
<dbReference type="EMBL" id="VIVN01000001">
    <property type="protein sequence ID" value="TWE08435.1"/>
    <property type="molecule type" value="Genomic_DNA"/>
</dbReference>
<protein>
    <submittedName>
        <fullName evidence="2">Uncharacterized protein</fullName>
    </submittedName>
</protein>
<feature type="compositionally biased region" description="Polar residues" evidence="1">
    <location>
        <begin position="1"/>
        <end position="19"/>
    </location>
</feature>
<dbReference type="Proteomes" id="UP000319671">
    <property type="component" value="Unassembled WGS sequence"/>
</dbReference>
<evidence type="ECO:0000313" key="3">
    <source>
        <dbReference type="Proteomes" id="UP000319671"/>
    </source>
</evidence>
<gene>
    <name evidence="2" type="ORF">FB550_101458</name>
</gene>
<sequence>MAALNNKNQNSSDSPQGSGSEYHREHAGNVPDYGGNSMEQIAKEELKNETNNTNM</sequence>
<evidence type="ECO:0000313" key="2">
    <source>
        <dbReference type="EMBL" id="TWE08435.1"/>
    </source>
</evidence>
<organism evidence="2 3">
    <name type="scientific">Neobacillus bataviensis</name>
    <dbReference type="NCBI Taxonomy" id="220685"/>
    <lineage>
        <taxon>Bacteria</taxon>
        <taxon>Bacillati</taxon>
        <taxon>Bacillota</taxon>
        <taxon>Bacilli</taxon>
        <taxon>Bacillales</taxon>
        <taxon>Bacillaceae</taxon>
        <taxon>Neobacillus</taxon>
    </lineage>
</organism>
<dbReference type="RefSeq" id="WP_186446330.1">
    <property type="nucleotide sequence ID" value="NZ_VIVN01000001.1"/>
</dbReference>
<accession>A0A561DYJ2</accession>
<reference evidence="2 3" key="1">
    <citation type="submission" date="2019-06" db="EMBL/GenBank/DDBJ databases">
        <title>Sorghum-associated microbial communities from plants grown in Nebraska, USA.</title>
        <authorList>
            <person name="Schachtman D."/>
        </authorList>
    </citation>
    <scope>NUCLEOTIDE SEQUENCE [LARGE SCALE GENOMIC DNA]</scope>
    <source>
        <strain evidence="2 3">2482</strain>
    </source>
</reference>
<keyword evidence="3" id="KW-1185">Reference proteome</keyword>
<feature type="region of interest" description="Disordered" evidence="1">
    <location>
        <begin position="1"/>
        <end position="55"/>
    </location>
</feature>
<name>A0A561DYJ2_9BACI</name>
<comment type="caution">
    <text evidence="2">The sequence shown here is derived from an EMBL/GenBank/DDBJ whole genome shotgun (WGS) entry which is preliminary data.</text>
</comment>
<proteinExistence type="predicted"/>
<dbReference type="AlphaFoldDB" id="A0A561DYJ2"/>